<dbReference type="Gene3D" id="3.90.1720.10">
    <property type="entry name" value="endopeptidase domain like (from Nostoc punctiforme)"/>
    <property type="match status" value="1"/>
</dbReference>
<sequence>MHLAIAAGGGVFLYAALRGVSPLQALKDVTSGSPPAVSTEGKKITTASGDLDPNYVPGGSGSTNWNGVYKRTTGVPKALQTPLTFIAALNTHAGETYSQADRWGRRSSDCSSFAGKGLLDIGITPPGGSNTTAYLGSGQWVKVSAPKMGDIAVNGQHMIVCTDGSHGIGQQNPRRNVQRDTIDNLMANSGSFEFRRYRGWM</sequence>
<accession>A0A117PME6</accession>
<evidence type="ECO:0000313" key="3">
    <source>
        <dbReference type="Proteomes" id="UP000053039"/>
    </source>
</evidence>
<dbReference type="EMBL" id="LMWM01000056">
    <property type="protein sequence ID" value="KUM82372.1"/>
    <property type="molecule type" value="Genomic_DNA"/>
</dbReference>
<evidence type="ECO:0000256" key="1">
    <source>
        <dbReference type="SAM" id="MobiDB-lite"/>
    </source>
</evidence>
<dbReference type="InterPro" id="IPR038765">
    <property type="entry name" value="Papain-like_cys_pep_sf"/>
</dbReference>
<evidence type="ECO:0008006" key="4">
    <source>
        <dbReference type="Google" id="ProtNLM"/>
    </source>
</evidence>
<gene>
    <name evidence="2" type="ORF">AQI94_41935</name>
</gene>
<dbReference type="OrthoDB" id="5620138at2"/>
<dbReference type="AlphaFoldDB" id="A0A117PME6"/>
<reference evidence="2 3" key="1">
    <citation type="submission" date="2015-10" db="EMBL/GenBank/DDBJ databases">
        <title>Draft genome sequence of Streptomyces pseudovenezuelae DSM 40212, type strain for the species Streptomyces pseudovenezuelae.</title>
        <authorList>
            <person name="Ruckert C."/>
            <person name="Winkler A."/>
            <person name="Kalinowski J."/>
            <person name="Kampfer P."/>
            <person name="Glaeser S."/>
        </authorList>
    </citation>
    <scope>NUCLEOTIDE SEQUENCE [LARGE SCALE GENOMIC DNA]</scope>
    <source>
        <strain evidence="2 3">DSM 40212</strain>
    </source>
</reference>
<comment type="caution">
    <text evidence="2">The sequence shown here is derived from an EMBL/GenBank/DDBJ whole genome shotgun (WGS) entry which is preliminary data.</text>
</comment>
<protein>
    <recommendedName>
        <fullName evidence="4">NlpC/P60 domain-containing protein</fullName>
    </recommendedName>
</protein>
<proteinExistence type="predicted"/>
<organism evidence="2 3">
    <name type="scientific">Streptomyces pseudovenezuelae</name>
    <dbReference type="NCBI Taxonomy" id="67350"/>
    <lineage>
        <taxon>Bacteria</taxon>
        <taxon>Bacillati</taxon>
        <taxon>Actinomycetota</taxon>
        <taxon>Actinomycetes</taxon>
        <taxon>Kitasatosporales</taxon>
        <taxon>Streptomycetaceae</taxon>
        <taxon>Streptomyces</taxon>
        <taxon>Streptomyces aurantiacus group</taxon>
    </lineage>
</organism>
<dbReference type="RefSeq" id="WP_031059555.1">
    <property type="nucleotide sequence ID" value="NZ_KQ948157.1"/>
</dbReference>
<dbReference type="Proteomes" id="UP000053039">
    <property type="component" value="Unassembled WGS sequence"/>
</dbReference>
<feature type="region of interest" description="Disordered" evidence="1">
    <location>
        <begin position="29"/>
        <end position="58"/>
    </location>
</feature>
<evidence type="ECO:0000313" key="2">
    <source>
        <dbReference type="EMBL" id="KUM82372.1"/>
    </source>
</evidence>
<name>A0A117PME6_9ACTN</name>
<dbReference type="SUPFAM" id="SSF54001">
    <property type="entry name" value="Cysteine proteinases"/>
    <property type="match status" value="1"/>
</dbReference>